<gene>
    <name evidence="6" type="ORF">ABMA28_014064</name>
</gene>
<feature type="transmembrane region" description="Helical" evidence="5">
    <location>
        <begin position="30"/>
        <end position="52"/>
    </location>
</feature>
<comment type="subcellular location">
    <subcellularLocation>
        <location evidence="1">Membrane</location>
        <topology evidence="1">Multi-pass membrane protein</topology>
    </subcellularLocation>
</comment>
<sequence length="312" mass="34320">MTAPAPPARNAQGMMITKTETEYNMKSIRFLMLTITAMFIVIGIMMIVLGLSVYGHYHSFSFFYDSLKSGRFVTPSVMCVFVGFSLLIVSSFGFIGSWKLSTCMVNFYALTLVKVLITMLVIVILAFTTGPSALVDYINLPISQYTTDHEIQAEIDNLQAGLRCCGNNSYLDWTGVEFTSEHSTTIVNTVVNGDSVSMVIPRTCCASQPFDDICNRPRTLGCKQAVAEAITQNASVLGVLGLSVMFILILGIVFALLLARCIRKVKSERAMIAWKFREQMILARMEEEKRAASDPNATATALYITPAETSVA</sequence>
<name>A0ABD0TFE7_LOXSC</name>
<feature type="transmembrane region" description="Helical" evidence="5">
    <location>
        <begin position="107"/>
        <end position="127"/>
    </location>
</feature>
<feature type="transmembrane region" description="Helical" evidence="5">
    <location>
        <begin position="236"/>
        <end position="259"/>
    </location>
</feature>
<evidence type="ECO:0000256" key="4">
    <source>
        <dbReference type="ARBA" id="ARBA00023136"/>
    </source>
</evidence>
<evidence type="ECO:0000256" key="5">
    <source>
        <dbReference type="SAM" id="Phobius"/>
    </source>
</evidence>
<dbReference type="CDD" id="cd03127">
    <property type="entry name" value="tetraspanin_LEL"/>
    <property type="match status" value="1"/>
</dbReference>
<evidence type="ECO:0000313" key="7">
    <source>
        <dbReference type="Proteomes" id="UP001549921"/>
    </source>
</evidence>
<accession>A0ABD0TFE7</accession>
<dbReference type="SUPFAM" id="SSF48652">
    <property type="entry name" value="Tetraspanin"/>
    <property type="match status" value="1"/>
</dbReference>
<dbReference type="PRINTS" id="PR00259">
    <property type="entry name" value="TMFOUR"/>
</dbReference>
<evidence type="ECO:0000313" key="6">
    <source>
        <dbReference type="EMBL" id="KAL0841819.1"/>
    </source>
</evidence>
<reference evidence="6 7" key="1">
    <citation type="submission" date="2024-06" db="EMBL/GenBank/DDBJ databases">
        <title>A chromosome-level genome assembly of beet webworm, Loxostege sticticalis.</title>
        <authorList>
            <person name="Zhang Y."/>
        </authorList>
    </citation>
    <scope>NUCLEOTIDE SEQUENCE [LARGE SCALE GENOMIC DNA]</scope>
    <source>
        <strain evidence="6">AQ028</strain>
        <tissue evidence="6">Male pupae</tissue>
    </source>
</reference>
<feature type="transmembrane region" description="Helical" evidence="5">
    <location>
        <begin position="72"/>
        <end position="95"/>
    </location>
</feature>
<comment type="caution">
    <text evidence="6">The sequence shown here is derived from an EMBL/GenBank/DDBJ whole genome shotgun (WGS) entry which is preliminary data.</text>
</comment>
<proteinExistence type="predicted"/>
<keyword evidence="4 5" id="KW-0472">Membrane</keyword>
<evidence type="ECO:0000256" key="2">
    <source>
        <dbReference type="ARBA" id="ARBA00022692"/>
    </source>
</evidence>
<keyword evidence="3 5" id="KW-1133">Transmembrane helix</keyword>
<dbReference type="InterPro" id="IPR008952">
    <property type="entry name" value="Tetraspanin_EC2_sf"/>
</dbReference>
<dbReference type="InterPro" id="IPR018499">
    <property type="entry name" value="Tetraspanin/Peripherin"/>
</dbReference>
<dbReference type="Gene3D" id="1.10.1450.10">
    <property type="entry name" value="Tetraspanin"/>
    <property type="match status" value="1"/>
</dbReference>
<protein>
    <recommendedName>
        <fullName evidence="8">Tetraspanin</fullName>
    </recommendedName>
</protein>
<dbReference type="PANTHER" id="PTHR19282">
    <property type="entry name" value="TETRASPANIN"/>
    <property type="match status" value="1"/>
</dbReference>
<evidence type="ECO:0008006" key="8">
    <source>
        <dbReference type="Google" id="ProtNLM"/>
    </source>
</evidence>
<dbReference type="Pfam" id="PF00335">
    <property type="entry name" value="Tetraspanin"/>
    <property type="match status" value="1"/>
</dbReference>
<evidence type="ECO:0000256" key="1">
    <source>
        <dbReference type="ARBA" id="ARBA00004141"/>
    </source>
</evidence>
<dbReference type="AlphaFoldDB" id="A0ABD0TFE7"/>
<dbReference type="Proteomes" id="UP001549921">
    <property type="component" value="Unassembled WGS sequence"/>
</dbReference>
<organism evidence="6 7">
    <name type="scientific">Loxostege sticticalis</name>
    <name type="common">Beet webworm moth</name>
    <dbReference type="NCBI Taxonomy" id="481309"/>
    <lineage>
        <taxon>Eukaryota</taxon>
        <taxon>Metazoa</taxon>
        <taxon>Ecdysozoa</taxon>
        <taxon>Arthropoda</taxon>
        <taxon>Hexapoda</taxon>
        <taxon>Insecta</taxon>
        <taxon>Pterygota</taxon>
        <taxon>Neoptera</taxon>
        <taxon>Endopterygota</taxon>
        <taxon>Lepidoptera</taxon>
        <taxon>Glossata</taxon>
        <taxon>Ditrysia</taxon>
        <taxon>Pyraloidea</taxon>
        <taxon>Crambidae</taxon>
        <taxon>Pyraustinae</taxon>
        <taxon>Loxostege</taxon>
    </lineage>
</organism>
<keyword evidence="2 5" id="KW-0812">Transmembrane</keyword>
<evidence type="ECO:0000256" key="3">
    <source>
        <dbReference type="ARBA" id="ARBA00022989"/>
    </source>
</evidence>
<dbReference type="GO" id="GO:0016020">
    <property type="term" value="C:membrane"/>
    <property type="evidence" value="ECO:0007669"/>
    <property type="project" value="UniProtKB-SubCell"/>
</dbReference>
<dbReference type="PANTHER" id="PTHR19282:SF477">
    <property type="entry name" value="TETRASPANIN"/>
    <property type="match status" value="1"/>
</dbReference>
<dbReference type="EMBL" id="JBEDNZ010000005">
    <property type="protein sequence ID" value="KAL0841819.1"/>
    <property type="molecule type" value="Genomic_DNA"/>
</dbReference>